<dbReference type="AlphaFoldDB" id="A0A8J6IUB5"/>
<keyword evidence="1" id="KW-0812">Transmembrane</keyword>
<evidence type="ECO:0000313" key="3">
    <source>
        <dbReference type="Proteomes" id="UP000601768"/>
    </source>
</evidence>
<dbReference type="RefSeq" id="WP_186506068.1">
    <property type="nucleotide sequence ID" value="NZ_JACNEP010000004.1"/>
</dbReference>
<organism evidence="2 3">
    <name type="scientific">Neptunicella marina</name>
    <dbReference type="NCBI Taxonomy" id="2125989"/>
    <lineage>
        <taxon>Bacteria</taxon>
        <taxon>Pseudomonadati</taxon>
        <taxon>Pseudomonadota</taxon>
        <taxon>Gammaproteobacteria</taxon>
        <taxon>Alteromonadales</taxon>
        <taxon>Alteromonadaceae</taxon>
        <taxon>Neptunicella</taxon>
    </lineage>
</organism>
<keyword evidence="1" id="KW-1133">Transmembrane helix</keyword>
<evidence type="ECO:0000313" key="2">
    <source>
        <dbReference type="EMBL" id="MBC3765598.1"/>
    </source>
</evidence>
<dbReference type="EMBL" id="JACNEP010000004">
    <property type="protein sequence ID" value="MBC3765598.1"/>
    <property type="molecule type" value="Genomic_DNA"/>
</dbReference>
<accession>A0A8J6IUB5</accession>
<keyword evidence="3" id="KW-1185">Reference proteome</keyword>
<gene>
    <name evidence="2" type="ORF">H8B19_06900</name>
</gene>
<feature type="transmembrane region" description="Helical" evidence="1">
    <location>
        <begin position="51"/>
        <end position="74"/>
    </location>
</feature>
<dbReference type="Proteomes" id="UP000601768">
    <property type="component" value="Unassembled WGS sequence"/>
</dbReference>
<evidence type="ECO:0000256" key="1">
    <source>
        <dbReference type="SAM" id="Phobius"/>
    </source>
</evidence>
<reference evidence="2" key="1">
    <citation type="journal article" date="2018" name="Int. J. Syst. Evol. Microbiol.">
        <title>Neptunicella marina gen. nov., sp. nov., isolated from surface seawater.</title>
        <authorList>
            <person name="Liu X."/>
            <person name="Lai Q."/>
            <person name="Du Y."/>
            <person name="Zhang X."/>
            <person name="Liu Z."/>
            <person name="Sun F."/>
            <person name="Shao Z."/>
        </authorList>
    </citation>
    <scope>NUCLEOTIDE SEQUENCE</scope>
    <source>
        <strain evidence="2">S27-2</strain>
    </source>
</reference>
<proteinExistence type="predicted"/>
<feature type="transmembrane region" description="Helical" evidence="1">
    <location>
        <begin position="80"/>
        <end position="102"/>
    </location>
</feature>
<reference evidence="2" key="2">
    <citation type="submission" date="2020-08" db="EMBL/GenBank/DDBJ databases">
        <authorList>
            <person name="Lai Q."/>
        </authorList>
    </citation>
    <scope>NUCLEOTIDE SEQUENCE</scope>
    <source>
        <strain evidence="2">S27-2</strain>
    </source>
</reference>
<feature type="transmembrane region" description="Helical" evidence="1">
    <location>
        <begin position="20"/>
        <end position="39"/>
    </location>
</feature>
<comment type="caution">
    <text evidence="2">The sequence shown here is derived from an EMBL/GenBank/DDBJ whole genome shotgun (WGS) entry which is preliminary data.</text>
</comment>
<keyword evidence="1" id="KW-0472">Membrane</keyword>
<name>A0A8J6IUB5_9ALTE</name>
<sequence>MDLINSVLLQLTSWMAPYSGEIALSILATILVVWGDVINKHIKRILSPYHFILRTSAFVLICAFGYGLLTVFLTPFVKQLLLMIPGTYRGISVVAVFLFLGYQAEHRRYI</sequence>
<dbReference type="InterPro" id="IPR021813">
    <property type="entry name" value="DUF3392"/>
</dbReference>
<protein>
    <submittedName>
        <fullName evidence="2">DUF3392 domain-containing protein</fullName>
    </submittedName>
</protein>
<dbReference type="Pfam" id="PF11872">
    <property type="entry name" value="DUF3392"/>
    <property type="match status" value="1"/>
</dbReference>